<name>A0A3Q7GVW5_SOLLC</name>
<accession>A0A3Q7GVW5</accession>
<dbReference type="Pfam" id="PF05633">
    <property type="entry name" value="ROH1-like"/>
    <property type="match status" value="1"/>
</dbReference>
<reference evidence="6" key="1">
    <citation type="journal article" date="2012" name="Nature">
        <title>The tomato genome sequence provides insights into fleshy fruit evolution.</title>
        <authorList>
            <consortium name="Tomato Genome Consortium"/>
        </authorList>
    </citation>
    <scope>NUCLEOTIDE SEQUENCE [LARGE SCALE GENOMIC DNA]</scope>
    <source>
        <strain evidence="6">cv. Heinz 1706</strain>
    </source>
</reference>
<sequence length="152" mass="17145">MVLLVGKIIHFLKNMDNHHHHHNHNPEALLASSLQSFRSAISKILNKILPILEPETELEFQFLSLVWIQKCVGVIPSINRAFAKLVVVIEHPMNKWGKSQIKEYLDYSLSLLELLNSETSGVSHLSHAKLCISHGLSFIGKNSDPLVVLENI</sequence>
<comment type="subcellular location">
    <subcellularLocation>
        <location evidence="1">Membrane</location>
        <topology evidence="1">Single-pass membrane protein</topology>
    </subcellularLocation>
</comment>
<dbReference type="PANTHER" id="PTHR31509">
    <property type="entry name" value="BPS1-LIKE PROTEIN"/>
    <property type="match status" value="1"/>
</dbReference>
<protein>
    <submittedName>
        <fullName evidence="6">Uncharacterized protein</fullName>
    </submittedName>
</protein>
<dbReference type="Gramene" id="Solyc04g050200.1.1">
    <property type="protein sequence ID" value="Solyc04g050200.1.1.1"/>
    <property type="gene ID" value="Solyc04g050200.1"/>
</dbReference>
<proteinExistence type="inferred from homology"/>
<dbReference type="InParanoid" id="A0A3Q7GVW5"/>
<dbReference type="InterPro" id="IPR008511">
    <property type="entry name" value="ROH1-like"/>
</dbReference>
<evidence type="ECO:0000256" key="2">
    <source>
        <dbReference type="ARBA" id="ARBA00022692"/>
    </source>
</evidence>
<dbReference type="PaxDb" id="4081-Solyc04g050200.1.1"/>
<reference evidence="6" key="2">
    <citation type="submission" date="2019-01" db="UniProtKB">
        <authorList>
            <consortium name="EnsemblPlants"/>
        </authorList>
    </citation>
    <scope>IDENTIFICATION</scope>
    <source>
        <strain evidence="6">cv. Heinz 1706</strain>
    </source>
</reference>
<organism evidence="6">
    <name type="scientific">Solanum lycopersicum</name>
    <name type="common">Tomato</name>
    <name type="synonym">Lycopersicon esculentum</name>
    <dbReference type="NCBI Taxonomy" id="4081"/>
    <lineage>
        <taxon>Eukaryota</taxon>
        <taxon>Viridiplantae</taxon>
        <taxon>Streptophyta</taxon>
        <taxon>Embryophyta</taxon>
        <taxon>Tracheophyta</taxon>
        <taxon>Spermatophyta</taxon>
        <taxon>Magnoliopsida</taxon>
        <taxon>eudicotyledons</taxon>
        <taxon>Gunneridae</taxon>
        <taxon>Pentapetalae</taxon>
        <taxon>asterids</taxon>
        <taxon>lamiids</taxon>
        <taxon>Solanales</taxon>
        <taxon>Solanaceae</taxon>
        <taxon>Solanoideae</taxon>
        <taxon>Solaneae</taxon>
        <taxon>Solanum</taxon>
        <taxon>Solanum subgen. Lycopersicon</taxon>
    </lineage>
</organism>
<keyword evidence="2" id="KW-0812">Transmembrane</keyword>
<evidence type="ECO:0000313" key="7">
    <source>
        <dbReference type="Proteomes" id="UP000004994"/>
    </source>
</evidence>
<dbReference type="EnsemblPlants" id="Solyc04g050200.1.1">
    <property type="protein sequence ID" value="Solyc04g050200.1.1.1"/>
    <property type="gene ID" value="Solyc04g050200.1"/>
</dbReference>
<evidence type="ECO:0000256" key="3">
    <source>
        <dbReference type="ARBA" id="ARBA00022989"/>
    </source>
</evidence>
<dbReference type="GO" id="GO:0016020">
    <property type="term" value="C:membrane"/>
    <property type="evidence" value="ECO:0007669"/>
    <property type="project" value="UniProtKB-SubCell"/>
</dbReference>
<keyword evidence="7" id="KW-1185">Reference proteome</keyword>
<evidence type="ECO:0000313" key="6">
    <source>
        <dbReference type="EnsemblPlants" id="Solyc04g050200.1.1.1"/>
    </source>
</evidence>
<evidence type="ECO:0000256" key="4">
    <source>
        <dbReference type="ARBA" id="ARBA00023136"/>
    </source>
</evidence>
<dbReference type="STRING" id="4081.A0A3Q7GVW5"/>
<keyword evidence="3" id="KW-1133">Transmembrane helix</keyword>
<dbReference type="AlphaFoldDB" id="A0A3Q7GVW5"/>
<evidence type="ECO:0000256" key="5">
    <source>
        <dbReference type="ARBA" id="ARBA00035114"/>
    </source>
</evidence>
<dbReference type="Proteomes" id="UP000004994">
    <property type="component" value="Chromosome 4"/>
</dbReference>
<comment type="similarity">
    <text evidence="5">Belongs to the ROH1 family.</text>
</comment>
<keyword evidence="4" id="KW-0472">Membrane</keyword>
<evidence type="ECO:0000256" key="1">
    <source>
        <dbReference type="ARBA" id="ARBA00004167"/>
    </source>
</evidence>